<comment type="caution">
    <text evidence="2">The sequence shown here is derived from an EMBL/GenBank/DDBJ whole genome shotgun (WGS) entry which is preliminary data.</text>
</comment>
<evidence type="ECO:0000313" key="3">
    <source>
        <dbReference type="Proteomes" id="UP000489600"/>
    </source>
</evidence>
<protein>
    <submittedName>
        <fullName evidence="2">Uncharacterized protein</fullName>
    </submittedName>
</protein>
<reference evidence="2" key="1">
    <citation type="submission" date="2019-07" db="EMBL/GenBank/DDBJ databases">
        <authorList>
            <person name="Dittberner H."/>
        </authorList>
    </citation>
    <scope>NUCLEOTIDE SEQUENCE [LARGE SCALE GENOMIC DNA]</scope>
</reference>
<feature type="transmembrane region" description="Helical" evidence="1">
    <location>
        <begin position="6"/>
        <end position="25"/>
    </location>
</feature>
<evidence type="ECO:0000256" key="1">
    <source>
        <dbReference type="SAM" id="Phobius"/>
    </source>
</evidence>
<keyword evidence="1" id="KW-0812">Transmembrane</keyword>
<organism evidence="2 3">
    <name type="scientific">Arabis nemorensis</name>
    <dbReference type="NCBI Taxonomy" id="586526"/>
    <lineage>
        <taxon>Eukaryota</taxon>
        <taxon>Viridiplantae</taxon>
        <taxon>Streptophyta</taxon>
        <taxon>Embryophyta</taxon>
        <taxon>Tracheophyta</taxon>
        <taxon>Spermatophyta</taxon>
        <taxon>Magnoliopsida</taxon>
        <taxon>eudicotyledons</taxon>
        <taxon>Gunneridae</taxon>
        <taxon>Pentapetalae</taxon>
        <taxon>rosids</taxon>
        <taxon>malvids</taxon>
        <taxon>Brassicales</taxon>
        <taxon>Brassicaceae</taxon>
        <taxon>Arabideae</taxon>
        <taxon>Arabis</taxon>
    </lineage>
</organism>
<name>A0A565C5G6_9BRAS</name>
<proteinExistence type="predicted"/>
<keyword evidence="3" id="KW-1185">Reference proteome</keyword>
<keyword evidence="1" id="KW-1133">Transmembrane helix</keyword>
<dbReference type="Proteomes" id="UP000489600">
    <property type="component" value="Unassembled WGS sequence"/>
</dbReference>
<gene>
    <name evidence="2" type="ORF">ANE_LOCUS19286</name>
</gene>
<sequence>MTVSLPPGTVLFFAGCLFGSGVRWLSQHRRHRRQREYIWGLLFSFRVCLKIRVSLRPWLVELALSHRCVAFGSAGLASSQIWFSRHHSFPIVVSLEAVSFSKFVGGGWRPLGLVPECSRSGLFFFPLVVVW</sequence>
<dbReference type="AlphaFoldDB" id="A0A565C5G6"/>
<dbReference type="EMBL" id="CABITT030000006">
    <property type="protein sequence ID" value="VVB08842.1"/>
    <property type="molecule type" value="Genomic_DNA"/>
</dbReference>
<keyword evidence="1" id="KW-0472">Membrane</keyword>
<accession>A0A565C5G6</accession>
<evidence type="ECO:0000313" key="2">
    <source>
        <dbReference type="EMBL" id="VVB08842.1"/>
    </source>
</evidence>